<dbReference type="OrthoDB" id="6373236at2759"/>
<evidence type="ECO:0000256" key="3">
    <source>
        <dbReference type="ARBA" id="ARBA00023013"/>
    </source>
</evidence>
<dbReference type="PANTHER" id="PTHR46776">
    <property type="entry name" value="CYCLIN-DEPENDENT KINASE INHIBITOR 4-RELATED"/>
    <property type="match status" value="1"/>
</dbReference>
<name>A0A022PNZ2_ERYGU</name>
<dbReference type="OMA" id="GRYEWEQ"/>
<accession>A0A022PNZ2</accession>
<dbReference type="Gene3D" id="4.10.365.10">
    <property type="entry name" value="p27"/>
    <property type="match status" value="1"/>
</dbReference>
<comment type="subcellular location">
    <subcellularLocation>
        <location evidence="1">Nucleus</location>
        <location evidence="1">Nucleoplasm</location>
    </subcellularLocation>
</comment>
<gene>
    <name evidence="7" type="ORF">MIMGU_mgv1a014123mg</name>
</gene>
<dbReference type="STRING" id="4155.A0A022PNZ2"/>
<dbReference type="InterPro" id="IPR044898">
    <property type="entry name" value="CDI_dom_sf"/>
</dbReference>
<dbReference type="EMBL" id="KI632344">
    <property type="protein sequence ID" value="EYU17987.1"/>
    <property type="molecule type" value="Genomic_DNA"/>
</dbReference>
<protein>
    <recommendedName>
        <fullName evidence="5">Cyclin-dependent kinase inhibitor</fullName>
    </recommendedName>
</protein>
<evidence type="ECO:0000256" key="1">
    <source>
        <dbReference type="ARBA" id="ARBA00004642"/>
    </source>
</evidence>
<dbReference type="GO" id="GO:0045740">
    <property type="term" value="P:positive regulation of DNA replication"/>
    <property type="evidence" value="ECO:0000318"/>
    <property type="project" value="GO_Central"/>
</dbReference>
<keyword evidence="3 5" id="KW-0649">Protein kinase inhibitor</keyword>
<proteinExistence type="inferred from homology"/>
<evidence type="ECO:0000256" key="4">
    <source>
        <dbReference type="ARBA" id="ARBA00023306"/>
    </source>
</evidence>
<evidence type="ECO:0000259" key="6">
    <source>
        <dbReference type="Pfam" id="PF02234"/>
    </source>
</evidence>
<reference evidence="7 8" key="1">
    <citation type="journal article" date="2013" name="Proc. Natl. Acad. Sci. U.S.A.">
        <title>Fine-scale variation in meiotic recombination in Mimulus inferred from population shotgun sequencing.</title>
        <authorList>
            <person name="Hellsten U."/>
            <person name="Wright K.M."/>
            <person name="Jenkins J."/>
            <person name="Shu S."/>
            <person name="Yuan Y."/>
            <person name="Wessler S.R."/>
            <person name="Schmutz J."/>
            <person name="Willis J.H."/>
            <person name="Rokhsar D.S."/>
        </authorList>
    </citation>
    <scope>NUCLEOTIDE SEQUENCE [LARGE SCALE GENOMIC DNA]</scope>
    <source>
        <strain evidence="8">cv. DUN x IM62</strain>
    </source>
</reference>
<dbReference type="KEGG" id="egt:105950140"/>
<evidence type="ECO:0000256" key="5">
    <source>
        <dbReference type="PIRNR" id="PIRNR017811"/>
    </source>
</evidence>
<keyword evidence="4" id="KW-0131">Cell cycle</keyword>
<evidence type="ECO:0000313" key="7">
    <source>
        <dbReference type="EMBL" id="EYU17987.1"/>
    </source>
</evidence>
<dbReference type="Pfam" id="PF02234">
    <property type="entry name" value="CDI"/>
    <property type="match status" value="1"/>
</dbReference>
<dbReference type="InterPro" id="IPR003175">
    <property type="entry name" value="CDI_dom"/>
</dbReference>
<dbReference type="GO" id="GO:0005634">
    <property type="term" value="C:nucleus"/>
    <property type="evidence" value="ECO:0000318"/>
    <property type="project" value="GO_Central"/>
</dbReference>
<comment type="similarity">
    <text evidence="2 5">Belongs to the CDI family. ICK/KRP subfamily.</text>
</comment>
<dbReference type="GO" id="GO:0005654">
    <property type="term" value="C:nucleoplasm"/>
    <property type="evidence" value="ECO:0007669"/>
    <property type="project" value="UniProtKB-SubCell"/>
</dbReference>
<dbReference type="GO" id="GO:0004861">
    <property type="term" value="F:cyclin-dependent protein serine/threonine kinase inhibitor activity"/>
    <property type="evidence" value="ECO:0000318"/>
    <property type="project" value="GO_Central"/>
</dbReference>
<dbReference type="Proteomes" id="UP000030748">
    <property type="component" value="Unassembled WGS sequence"/>
</dbReference>
<dbReference type="AlphaFoldDB" id="A0A022PNZ2"/>
<evidence type="ECO:0000256" key="2">
    <source>
        <dbReference type="ARBA" id="ARBA00010274"/>
    </source>
</evidence>
<dbReference type="InterPro" id="IPR044275">
    <property type="entry name" value="KRP"/>
</dbReference>
<dbReference type="PhylomeDB" id="A0A022PNZ2"/>
<dbReference type="PIRSF" id="PIRSF017811">
    <property type="entry name" value="CDK_inhib_pln"/>
    <property type="match status" value="1"/>
</dbReference>
<dbReference type="GO" id="GO:0051726">
    <property type="term" value="P:regulation of cell cycle"/>
    <property type="evidence" value="ECO:0007669"/>
    <property type="project" value="InterPro"/>
</dbReference>
<feature type="domain" description="Cyclin-dependent kinase inhibitor" evidence="6">
    <location>
        <begin position="156"/>
        <end position="198"/>
    </location>
</feature>
<sequence>MGKYTRKAKVTVGVALMDVSQSYLGVRTRAKTLALQRLQSTTAAAPSPPPSKPDACYLELRSRRLEKSMQQENSPTSPHSCGCRGEIEEEDLSIETSFGENNLDFEARARGTRESTPCSLIETTDTRITPGSTTKQARSTHSTQKVQNALLLNVPCARELEEFFAREEQPLQRHFIEKYNFDFGKELPLAGRYEWVSVRP</sequence>
<organism evidence="7 8">
    <name type="scientific">Erythranthe guttata</name>
    <name type="common">Yellow monkey flower</name>
    <name type="synonym">Mimulus guttatus</name>
    <dbReference type="NCBI Taxonomy" id="4155"/>
    <lineage>
        <taxon>Eukaryota</taxon>
        <taxon>Viridiplantae</taxon>
        <taxon>Streptophyta</taxon>
        <taxon>Embryophyta</taxon>
        <taxon>Tracheophyta</taxon>
        <taxon>Spermatophyta</taxon>
        <taxon>Magnoliopsida</taxon>
        <taxon>eudicotyledons</taxon>
        <taxon>Gunneridae</taxon>
        <taxon>Pentapetalae</taxon>
        <taxon>asterids</taxon>
        <taxon>lamiids</taxon>
        <taxon>Lamiales</taxon>
        <taxon>Phrymaceae</taxon>
        <taxon>Erythranthe</taxon>
    </lineage>
</organism>
<keyword evidence="8" id="KW-1185">Reference proteome</keyword>
<dbReference type="eggNOG" id="ENOG502QXA1">
    <property type="taxonomic scope" value="Eukaryota"/>
</dbReference>
<evidence type="ECO:0000313" key="8">
    <source>
        <dbReference type="Proteomes" id="UP000030748"/>
    </source>
</evidence>